<evidence type="ECO:0000256" key="3">
    <source>
        <dbReference type="ARBA" id="ARBA00022833"/>
    </source>
</evidence>
<sequence length="104" mass="11601">MSQAEHRTSLETRLADLEHRLASVKKDITKTLSSDFAEQATERENDDVLEEIARETQVTINHLKDALQRLEEGSYGRCGDCGEAISAQRLEAIPESTHCVNCAD</sequence>
<dbReference type="EMBL" id="SHNN01000001">
    <property type="protein sequence ID" value="MCX2980162.1"/>
    <property type="molecule type" value="Genomic_DNA"/>
</dbReference>
<keyword evidence="3" id="KW-0862">Zinc</keyword>
<dbReference type="InterPro" id="IPR048487">
    <property type="entry name" value="DksA-like_N"/>
</dbReference>
<evidence type="ECO:0000256" key="1">
    <source>
        <dbReference type="ARBA" id="ARBA00022723"/>
    </source>
</evidence>
<dbReference type="InterPro" id="IPR000962">
    <property type="entry name" value="Znf_DskA_TraR"/>
</dbReference>
<evidence type="ECO:0000256" key="4">
    <source>
        <dbReference type="PROSITE-ProRule" id="PRU00510"/>
    </source>
</evidence>
<name>A0ABT3TFH4_9GAMM</name>
<feature type="domain" description="DnaK suppressor protein-like N-terminal" evidence="6">
    <location>
        <begin position="7"/>
        <end position="70"/>
    </location>
</feature>
<dbReference type="PANTHER" id="PTHR33823:SF4">
    <property type="entry name" value="GENERAL STRESS PROTEIN 16O"/>
    <property type="match status" value="1"/>
</dbReference>
<comment type="caution">
    <text evidence="7">The sequence shown here is derived from an EMBL/GenBank/DDBJ whole genome shotgun (WGS) entry which is preliminary data.</text>
</comment>
<dbReference type="SUPFAM" id="SSF57716">
    <property type="entry name" value="Glucocorticoid receptor-like (DNA-binding domain)"/>
    <property type="match status" value="1"/>
</dbReference>
<keyword evidence="8" id="KW-1185">Reference proteome</keyword>
<dbReference type="RefSeq" id="WP_279244141.1">
    <property type="nucleotide sequence ID" value="NZ_SHNN01000001.1"/>
</dbReference>
<evidence type="ECO:0000259" key="6">
    <source>
        <dbReference type="Pfam" id="PF21173"/>
    </source>
</evidence>
<proteinExistence type="predicted"/>
<accession>A0ABT3TFH4</accession>
<dbReference type="Pfam" id="PF01258">
    <property type="entry name" value="zf-dskA_traR"/>
    <property type="match status" value="1"/>
</dbReference>
<evidence type="ECO:0000259" key="5">
    <source>
        <dbReference type="Pfam" id="PF01258"/>
    </source>
</evidence>
<dbReference type="Gene3D" id="1.20.120.910">
    <property type="entry name" value="DksA, coiled-coil domain"/>
    <property type="match status" value="1"/>
</dbReference>
<keyword evidence="2" id="KW-0863">Zinc-finger</keyword>
<feature type="zinc finger region" description="dksA C4-type" evidence="4">
    <location>
        <begin position="78"/>
        <end position="102"/>
    </location>
</feature>
<evidence type="ECO:0000313" key="8">
    <source>
        <dbReference type="Proteomes" id="UP001143362"/>
    </source>
</evidence>
<evidence type="ECO:0000313" key="7">
    <source>
        <dbReference type="EMBL" id="MCX2980162.1"/>
    </source>
</evidence>
<organism evidence="7 8">
    <name type="scientific">Candidatus Litorirhabdus singularis</name>
    <dbReference type="NCBI Taxonomy" id="2518993"/>
    <lineage>
        <taxon>Bacteria</taxon>
        <taxon>Pseudomonadati</taxon>
        <taxon>Pseudomonadota</taxon>
        <taxon>Gammaproteobacteria</taxon>
        <taxon>Cellvibrionales</taxon>
        <taxon>Halieaceae</taxon>
        <taxon>Candidatus Litorirhabdus</taxon>
    </lineage>
</organism>
<dbReference type="PANTHER" id="PTHR33823">
    <property type="entry name" value="RNA POLYMERASE-BINDING TRANSCRIPTION FACTOR DKSA-RELATED"/>
    <property type="match status" value="1"/>
</dbReference>
<reference evidence="7" key="1">
    <citation type="submission" date="2019-02" db="EMBL/GenBank/DDBJ databases">
        <authorList>
            <person name="Li S.-H."/>
        </authorList>
    </citation>
    <scope>NUCLEOTIDE SEQUENCE</scope>
    <source>
        <strain evidence="7">IMCC14734</strain>
    </source>
</reference>
<dbReference type="Pfam" id="PF21173">
    <property type="entry name" value="DksA-like_N"/>
    <property type="match status" value="1"/>
</dbReference>
<feature type="domain" description="Zinc finger DksA/TraR C4-type" evidence="5">
    <location>
        <begin position="73"/>
        <end position="103"/>
    </location>
</feature>
<keyword evidence="1" id="KW-0479">Metal-binding</keyword>
<dbReference type="PROSITE" id="PS51128">
    <property type="entry name" value="ZF_DKSA_2"/>
    <property type="match status" value="1"/>
</dbReference>
<protein>
    <submittedName>
        <fullName evidence="7">TraR/DksA family transcriptional regulator</fullName>
    </submittedName>
</protein>
<evidence type="ECO:0000256" key="2">
    <source>
        <dbReference type="ARBA" id="ARBA00022771"/>
    </source>
</evidence>
<dbReference type="Proteomes" id="UP001143362">
    <property type="component" value="Unassembled WGS sequence"/>
</dbReference>
<gene>
    <name evidence="7" type="ORF">EYC98_04690</name>
</gene>